<organism evidence="2 3">
    <name type="scientific">Lactuca saligna</name>
    <name type="common">Willowleaf lettuce</name>
    <dbReference type="NCBI Taxonomy" id="75948"/>
    <lineage>
        <taxon>Eukaryota</taxon>
        <taxon>Viridiplantae</taxon>
        <taxon>Streptophyta</taxon>
        <taxon>Embryophyta</taxon>
        <taxon>Tracheophyta</taxon>
        <taxon>Spermatophyta</taxon>
        <taxon>Magnoliopsida</taxon>
        <taxon>eudicotyledons</taxon>
        <taxon>Gunneridae</taxon>
        <taxon>Pentapetalae</taxon>
        <taxon>asterids</taxon>
        <taxon>campanulids</taxon>
        <taxon>Asterales</taxon>
        <taxon>Asteraceae</taxon>
        <taxon>Cichorioideae</taxon>
        <taxon>Cichorieae</taxon>
        <taxon>Lactucinae</taxon>
        <taxon>Lactuca</taxon>
    </lineage>
</organism>
<name>A0AA35ZQ72_LACSI</name>
<proteinExistence type="predicted"/>
<evidence type="ECO:0000313" key="2">
    <source>
        <dbReference type="EMBL" id="CAI9295732.1"/>
    </source>
</evidence>
<feature type="transmembrane region" description="Helical" evidence="1">
    <location>
        <begin position="17"/>
        <end position="35"/>
    </location>
</feature>
<dbReference type="EMBL" id="OX465084">
    <property type="protein sequence ID" value="CAI9295732.1"/>
    <property type="molecule type" value="Genomic_DNA"/>
</dbReference>
<keyword evidence="1" id="KW-0812">Transmembrane</keyword>
<dbReference type="Proteomes" id="UP001177003">
    <property type="component" value="Chromosome 8"/>
</dbReference>
<keyword evidence="1" id="KW-0472">Membrane</keyword>
<dbReference type="PANTHER" id="PTHR36595:SF1">
    <property type="entry name" value="TRANSMEMBRANE PROTEIN"/>
    <property type="match status" value="1"/>
</dbReference>
<reference evidence="2" key="1">
    <citation type="submission" date="2023-04" db="EMBL/GenBank/DDBJ databases">
        <authorList>
            <person name="Vijverberg K."/>
            <person name="Xiong W."/>
            <person name="Schranz E."/>
        </authorList>
    </citation>
    <scope>NUCLEOTIDE SEQUENCE</scope>
</reference>
<keyword evidence="1" id="KW-1133">Transmembrane helix</keyword>
<keyword evidence="3" id="KW-1185">Reference proteome</keyword>
<gene>
    <name evidence="2" type="ORF">LSALG_LOCUS34657</name>
</gene>
<evidence type="ECO:0000256" key="1">
    <source>
        <dbReference type="SAM" id="Phobius"/>
    </source>
</evidence>
<sequence length="137" mass="15554">MFELTYELITVAASNPHFIFLFCNLIIAVLILVNLEPTSNSHYNCTATPIPPPPPPSAINENKIFETTTLTTQLQPTTTTDCNVSIDVNKLWNNCGLSVKDVDEEEHDDELRRRVEEFIDKINKGWKAEKLQLSIDH</sequence>
<protein>
    <submittedName>
        <fullName evidence="2">Uncharacterized protein</fullName>
    </submittedName>
</protein>
<dbReference type="AlphaFoldDB" id="A0AA35ZQ72"/>
<evidence type="ECO:0000313" key="3">
    <source>
        <dbReference type="Proteomes" id="UP001177003"/>
    </source>
</evidence>
<dbReference type="PANTHER" id="PTHR36595">
    <property type="entry name" value="TRANSMEMBRANE PROTEIN"/>
    <property type="match status" value="1"/>
</dbReference>
<accession>A0AA35ZQ72</accession>